<evidence type="ECO:0000256" key="3">
    <source>
        <dbReference type="ARBA" id="ARBA00022448"/>
    </source>
</evidence>
<gene>
    <name evidence="11" type="ORF">BSTOLATCC_MIC46877</name>
</gene>
<feature type="domain" description="CSC1/OSCA1-like N-terminal transmembrane" evidence="9">
    <location>
        <begin position="10"/>
        <end position="156"/>
    </location>
</feature>
<comment type="subcellular location">
    <subcellularLocation>
        <location evidence="1">Membrane</location>
        <topology evidence="1">Multi-pass membrane protein</topology>
    </subcellularLocation>
</comment>
<dbReference type="PANTHER" id="PTHR13018">
    <property type="entry name" value="PROBABLE MEMBRANE PROTEIN DUF221-RELATED"/>
    <property type="match status" value="1"/>
</dbReference>
<evidence type="ECO:0000259" key="8">
    <source>
        <dbReference type="Pfam" id="PF02714"/>
    </source>
</evidence>
<dbReference type="GO" id="GO:0005227">
    <property type="term" value="F:calcium-activated cation channel activity"/>
    <property type="evidence" value="ECO:0007669"/>
    <property type="project" value="InterPro"/>
</dbReference>
<dbReference type="EMBL" id="CAJZBQ010000046">
    <property type="protein sequence ID" value="CAG9328895.1"/>
    <property type="molecule type" value="Genomic_DNA"/>
</dbReference>
<keyword evidence="12" id="KW-1185">Reference proteome</keyword>
<feature type="transmembrane region" description="Helical" evidence="7">
    <location>
        <begin position="142"/>
        <end position="160"/>
    </location>
</feature>
<keyword evidence="3" id="KW-0813">Transport</keyword>
<feature type="transmembrane region" description="Helical" evidence="7">
    <location>
        <begin position="354"/>
        <end position="377"/>
    </location>
</feature>
<accession>A0AAU9JTF6</accession>
<evidence type="ECO:0000256" key="5">
    <source>
        <dbReference type="ARBA" id="ARBA00022989"/>
    </source>
</evidence>
<dbReference type="Pfam" id="PF14703">
    <property type="entry name" value="PHM7_cyt"/>
    <property type="match status" value="1"/>
</dbReference>
<feature type="transmembrane region" description="Helical" evidence="7">
    <location>
        <begin position="6"/>
        <end position="31"/>
    </location>
</feature>
<keyword evidence="6 7" id="KW-0472">Membrane</keyword>
<evidence type="ECO:0000313" key="11">
    <source>
        <dbReference type="EMBL" id="CAG9328895.1"/>
    </source>
</evidence>
<feature type="transmembrane region" description="Helical" evidence="7">
    <location>
        <begin position="622"/>
        <end position="642"/>
    </location>
</feature>
<organism evidence="11 12">
    <name type="scientific">Blepharisma stoltei</name>
    <dbReference type="NCBI Taxonomy" id="1481888"/>
    <lineage>
        <taxon>Eukaryota</taxon>
        <taxon>Sar</taxon>
        <taxon>Alveolata</taxon>
        <taxon>Ciliophora</taxon>
        <taxon>Postciliodesmatophora</taxon>
        <taxon>Heterotrichea</taxon>
        <taxon>Heterotrichida</taxon>
        <taxon>Blepharismidae</taxon>
        <taxon>Blepharisma</taxon>
    </lineage>
</organism>
<evidence type="ECO:0000259" key="10">
    <source>
        <dbReference type="Pfam" id="PF14703"/>
    </source>
</evidence>
<feature type="transmembrane region" description="Helical" evidence="7">
    <location>
        <begin position="397"/>
        <end position="419"/>
    </location>
</feature>
<keyword evidence="4 7" id="KW-0812">Transmembrane</keyword>
<evidence type="ECO:0008006" key="13">
    <source>
        <dbReference type="Google" id="ProtNLM"/>
    </source>
</evidence>
<dbReference type="AlphaFoldDB" id="A0AAU9JTF6"/>
<dbReference type="PANTHER" id="PTHR13018:SF5">
    <property type="entry name" value="RE44586P"/>
    <property type="match status" value="1"/>
</dbReference>
<feature type="domain" description="CSC1/OSCA1-like 7TM region" evidence="8">
    <location>
        <begin position="352"/>
        <end position="610"/>
    </location>
</feature>
<reference evidence="11" key="1">
    <citation type="submission" date="2021-09" db="EMBL/GenBank/DDBJ databases">
        <authorList>
            <consortium name="AG Swart"/>
            <person name="Singh M."/>
            <person name="Singh A."/>
            <person name="Seah K."/>
            <person name="Emmerich C."/>
        </authorList>
    </citation>
    <scope>NUCLEOTIDE SEQUENCE</scope>
    <source>
        <strain evidence="11">ATCC30299</strain>
    </source>
</reference>
<evidence type="ECO:0000256" key="4">
    <source>
        <dbReference type="ARBA" id="ARBA00022692"/>
    </source>
</evidence>
<dbReference type="InterPro" id="IPR003864">
    <property type="entry name" value="CSC1/OSCA1-like_7TM"/>
</dbReference>
<feature type="transmembrane region" description="Helical" evidence="7">
    <location>
        <begin position="594"/>
        <end position="616"/>
    </location>
</feature>
<comment type="caution">
    <text evidence="11">The sequence shown here is derived from an EMBL/GenBank/DDBJ whole genome shotgun (WGS) entry which is preliminary data.</text>
</comment>
<evidence type="ECO:0000256" key="7">
    <source>
        <dbReference type="SAM" id="Phobius"/>
    </source>
</evidence>
<evidence type="ECO:0000256" key="1">
    <source>
        <dbReference type="ARBA" id="ARBA00004141"/>
    </source>
</evidence>
<protein>
    <recommendedName>
        <fullName evidence="13">CSC1-like protein</fullName>
    </recommendedName>
</protein>
<evidence type="ECO:0000313" key="12">
    <source>
        <dbReference type="Proteomes" id="UP001162131"/>
    </source>
</evidence>
<feature type="transmembrane region" description="Helical" evidence="7">
    <location>
        <begin position="93"/>
        <end position="113"/>
    </location>
</feature>
<dbReference type="InterPro" id="IPR027815">
    <property type="entry name" value="CSC1/OSCA1-like_cyt"/>
</dbReference>
<dbReference type="InterPro" id="IPR045122">
    <property type="entry name" value="Csc1-like"/>
</dbReference>
<dbReference type="Pfam" id="PF13967">
    <property type="entry name" value="RSN1_TM"/>
    <property type="match status" value="1"/>
</dbReference>
<dbReference type="InterPro" id="IPR032880">
    <property type="entry name" value="CSC1/OSCA1-like_N"/>
</dbReference>
<dbReference type="Pfam" id="PF02714">
    <property type="entry name" value="RSN1_7TM"/>
    <property type="match status" value="1"/>
</dbReference>
<keyword evidence="5 7" id="KW-1133">Transmembrane helix</keyword>
<feature type="transmembrane region" description="Helical" evidence="7">
    <location>
        <begin position="544"/>
        <end position="566"/>
    </location>
</feature>
<evidence type="ECO:0000256" key="2">
    <source>
        <dbReference type="ARBA" id="ARBA00007779"/>
    </source>
</evidence>
<dbReference type="GO" id="GO:0005886">
    <property type="term" value="C:plasma membrane"/>
    <property type="evidence" value="ECO:0007669"/>
    <property type="project" value="TreeGrafter"/>
</dbReference>
<proteinExistence type="inferred from homology"/>
<feature type="domain" description="CSC1/OSCA1-like cytosolic" evidence="10">
    <location>
        <begin position="196"/>
        <end position="341"/>
    </location>
</feature>
<name>A0AAU9JTF6_9CILI</name>
<evidence type="ECO:0000256" key="6">
    <source>
        <dbReference type="ARBA" id="ARBA00023136"/>
    </source>
</evidence>
<dbReference type="Proteomes" id="UP001162131">
    <property type="component" value="Unassembled WGS sequence"/>
</dbReference>
<comment type="similarity">
    <text evidence="2">Belongs to the CSC1 (TC 1.A.17) family.</text>
</comment>
<sequence>MIMHPGVYQLIYTVGADFLIFMIYFTLFLIYRKFGKRHIHSENPDLAIKNAVFSDSDTPFLEVVKHVWETSLQDIYSRCGIEAYMYIGLHIQIIIVLLTMIAIGATALIPIYFQGNGVSEDNLNREGIANVMNDSYSMVAPIVYSIVFSFLGYGLVYIVIKTVSNKAFPANIPIFSYAVELRGFNRDIAPEIIQPKLLEKFKKEFEDDVLGVYVVPNYTESYEAYLAINEAKGQLRKYSLKLEKSIQKGKMKRPMIRPRFFRSKVDAIEYYSGKVEKYQIIYENKLGEGKKGNTGYAYIMCRTPSAAENVKKHFKRNIDDLNSILWFAHTAPAPHEIKWENMTYNHILIRGKRILLLAFFMLLFFVWVTPAGFLKFFSDLISEFSVRSYFESVFNQYLPTLLLIFYQQVILYYSINYIVSHEKRTSLAMETVSRFEKYLIFMAFYVFILQAIGLQTIMQISIDGFWNKWRRDLPIAITQTGQFFTVFIIHQTFISNGLDLLRPVSVIMTKIKLSLPYSAEEKLLIQQASPFDFAYELASTLNSLLIILSYSVAYPIILIFGVLYFYTRYLIHKYLILCVYYVDKRSTGSKIPKACITSILFSIFIFQGVTGLIFMINEDLNIELIGTILIAFSLLIFVILLWKLPSILKKIHSWINHISRISEEREEPLLQFSEAVYMHPVEKIINGRNST</sequence>
<feature type="transmembrane region" description="Helical" evidence="7">
    <location>
        <begin position="439"/>
        <end position="462"/>
    </location>
</feature>
<evidence type="ECO:0000259" key="9">
    <source>
        <dbReference type="Pfam" id="PF13967"/>
    </source>
</evidence>